<feature type="region of interest" description="Disordered" evidence="2">
    <location>
        <begin position="1"/>
        <end position="23"/>
    </location>
</feature>
<sequence length="697" mass="82107">MDYADLGHIYSKEPGQNSDSRKKAILKSLEDERRARRACIAQGKKFKIDSFDTPGSPLSLNDEIRPLKINPSSSYDLPFSKPQSQLSEMPKSSDSRPEFMHNQLREPDFEHLSHIYENYLKSPKITPNVELAVKKTPKKISSTSRSSSAPNTRRKTTQDLIKDREDEFKRNCTFKPQINKLRYNKDLNYNDNPNNLSFEQKLHQLSKPKSDVIEKREKMRRDKEMIEDSECTFKPCITPYKQVNRSFSEYPVDERLYQDAEMKLNERERIKREKEDEIAAQYPFSPQVQSSIAKISGSKRERPPLYQRLEEVQKEINERKKIIRLEAESNDPDLTFHPQINSNSAYLAQAKKSREQNSSRNESVERRQKLIEQYSLDDKYTFTPQISISPSGNAQDFLERQKALQEKLRLKREQMVERLQKSYTFKPNIDRTSQYIADSNRERSREKTEDRLNKDGQKKIELHSYLQNNHYAQYTYEPKINPISKRLGRSSSLSEIAYSQSVKEAKKRVAEEKAAEQEKICSFTPRINSSEKFKNITSQYKQTENISVAINEQIINKQQKNENIKKTKEYEFMRDCTFTPQGVGKKINMEAKVKVKGMDRFMELREIAKRQEEEQREREEKVFLLNPSSNPDGSYTIPKPFNLHPSTKHVKIEKLKQELSKKELSECVFRPQTNEYKNKQFIYKMLDYEFSSVEENR</sequence>
<dbReference type="PANTHER" id="PTHR37028:SF4">
    <property type="entry name" value="ALMS MOTIF DOMAIN-CONTAINING PROTEIN"/>
    <property type="match status" value="1"/>
</dbReference>
<gene>
    <name evidence="3" type="ORF">SteCoe_11558</name>
</gene>
<feature type="compositionally biased region" description="Low complexity" evidence="2">
    <location>
        <begin position="139"/>
        <end position="148"/>
    </location>
</feature>
<accession>A0A1R2CCW8</accession>
<comment type="caution">
    <text evidence="3">The sequence shown here is derived from an EMBL/GenBank/DDBJ whole genome shotgun (WGS) entry which is preliminary data.</text>
</comment>
<evidence type="ECO:0000256" key="2">
    <source>
        <dbReference type="SAM" id="MobiDB-lite"/>
    </source>
</evidence>
<dbReference type="Proteomes" id="UP000187209">
    <property type="component" value="Unassembled WGS sequence"/>
</dbReference>
<keyword evidence="1" id="KW-0175">Coiled coil</keyword>
<dbReference type="AlphaFoldDB" id="A0A1R2CCW8"/>
<evidence type="ECO:0000313" key="3">
    <source>
        <dbReference type="EMBL" id="OMJ86849.1"/>
    </source>
</evidence>
<dbReference type="OrthoDB" id="439158at2759"/>
<feature type="coiled-coil region" evidence="1">
    <location>
        <begin position="306"/>
        <end position="367"/>
    </location>
</feature>
<organism evidence="3 4">
    <name type="scientific">Stentor coeruleus</name>
    <dbReference type="NCBI Taxonomy" id="5963"/>
    <lineage>
        <taxon>Eukaryota</taxon>
        <taxon>Sar</taxon>
        <taxon>Alveolata</taxon>
        <taxon>Ciliophora</taxon>
        <taxon>Postciliodesmatophora</taxon>
        <taxon>Heterotrichea</taxon>
        <taxon>Heterotrichida</taxon>
        <taxon>Stentoridae</taxon>
        <taxon>Stentor</taxon>
    </lineage>
</organism>
<feature type="compositionally biased region" description="Polar residues" evidence="2">
    <location>
        <begin position="70"/>
        <end position="90"/>
    </location>
</feature>
<evidence type="ECO:0000256" key="1">
    <source>
        <dbReference type="SAM" id="Coils"/>
    </source>
</evidence>
<feature type="region of interest" description="Disordered" evidence="2">
    <location>
        <begin position="136"/>
        <end position="164"/>
    </location>
</feature>
<feature type="compositionally biased region" description="Basic and acidic residues" evidence="2">
    <location>
        <begin position="439"/>
        <end position="455"/>
    </location>
</feature>
<protein>
    <submittedName>
        <fullName evidence="3">Uncharacterized protein</fullName>
    </submittedName>
</protein>
<feature type="region of interest" description="Disordered" evidence="2">
    <location>
        <begin position="51"/>
        <end position="99"/>
    </location>
</feature>
<reference evidence="3 4" key="1">
    <citation type="submission" date="2016-11" db="EMBL/GenBank/DDBJ databases">
        <title>The macronuclear genome of Stentor coeruleus: a giant cell with tiny introns.</title>
        <authorList>
            <person name="Slabodnick M."/>
            <person name="Ruby J.G."/>
            <person name="Reiff S.B."/>
            <person name="Swart E.C."/>
            <person name="Gosai S."/>
            <person name="Prabakaran S."/>
            <person name="Witkowska E."/>
            <person name="Larue G.E."/>
            <person name="Fisher S."/>
            <person name="Freeman R.M."/>
            <person name="Gunawardena J."/>
            <person name="Chu W."/>
            <person name="Stover N.A."/>
            <person name="Gregory B.D."/>
            <person name="Nowacki M."/>
            <person name="Derisi J."/>
            <person name="Roy S.W."/>
            <person name="Marshall W.F."/>
            <person name="Sood P."/>
        </authorList>
    </citation>
    <scope>NUCLEOTIDE SEQUENCE [LARGE SCALE GENOMIC DNA]</scope>
    <source>
        <strain evidence="3">WM001</strain>
    </source>
</reference>
<feature type="region of interest" description="Disordered" evidence="2">
    <location>
        <begin position="436"/>
        <end position="455"/>
    </location>
</feature>
<dbReference type="PANTHER" id="PTHR37028">
    <property type="entry name" value="UNNAMED PRODUCT-RELATED"/>
    <property type="match status" value="1"/>
</dbReference>
<evidence type="ECO:0000313" key="4">
    <source>
        <dbReference type="Proteomes" id="UP000187209"/>
    </source>
</evidence>
<proteinExistence type="predicted"/>
<name>A0A1R2CCW8_9CILI</name>
<keyword evidence="4" id="KW-1185">Reference proteome</keyword>
<dbReference type="EMBL" id="MPUH01000193">
    <property type="protein sequence ID" value="OMJ86849.1"/>
    <property type="molecule type" value="Genomic_DNA"/>
</dbReference>